<dbReference type="SUPFAM" id="SSF48179">
    <property type="entry name" value="6-phosphogluconate dehydrogenase C-terminal domain-like"/>
    <property type="match status" value="1"/>
</dbReference>
<feature type="domain" description="Pyrroline-5-carboxylate reductase dimerisation" evidence="8">
    <location>
        <begin position="168"/>
        <end position="272"/>
    </location>
</feature>
<gene>
    <name evidence="4" type="primary">proC</name>
    <name evidence="9" type="ORF">SAMN05216334_10764</name>
</gene>
<comment type="function">
    <text evidence="4">Catalyzes the reduction of 1-pyrroline-5-carboxylate (PCA) to L-proline.</text>
</comment>
<dbReference type="InterPro" id="IPR036291">
    <property type="entry name" value="NAD(P)-bd_dom_sf"/>
</dbReference>
<proteinExistence type="inferred from homology"/>
<dbReference type="InterPro" id="IPR028939">
    <property type="entry name" value="P5C_Rdtase_cat_N"/>
</dbReference>
<evidence type="ECO:0000256" key="2">
    <source>
        <dbReference type="ARBA" id="ARBA00022857"/>
    </source>
</evidence>
<dbReference type="AlphaFoldDB" id="A0A1H5UBE0"/>
<evidence type="ECO:0000256" key="5">
    <source>
        <dbReference type="NCBIfam" id="TIGR00112"/>
    </source>
</evidence>
<evidence type="ECO:0000313" key="10">
    <source>
        <dbReference type="Proteomes" id="UP000236753"/>
    </source>
</evidence>
<feature type="domain" description="Pyrroline-5-carboxylate reductase catalytic N-terminal" evidence="7">
    <location>
        <begin position="12"/>
        <end position="104"/>
    </location>
</feature>
<dbReference type="InterPro" id="IPR029036">
    <property type="entry name" value="P5CR_dimer"/>
</dbReference>
<dbReference type="Gene3D" id="3.40.50.720">
    <property type="entry name" value="NAD(P)-binding Rossmann-like Domain"/>
    <property type="match status" value="1"/>
</dbReference>
<feature type="binding site" evidence="6">
    <location>
        <begin position="15"/>
        <end position="20"/>
    </location>
    <ligand>
        <name>NADP(+)</name>
        <dbReference type="ChEBI" id="CHEBI:58349"/>
    </ligand>
</feature>
<dbReference type="Pfam" id="PF03807">
    <property type="entry name" value="F420_oxidored"/>
    <property type="match status" value="1"/>
</dbReference>
<keyword evidence="2 4" id="KW-0521">NADP</keyword>
<evidence type="ECO:0000256" key="6">
    <source>
        <dbReference type="PIRSR" id="PIRSR000193-1"/>
    </source>
</evidence>
<dbReference type="HAMAP" id="MF_01925">
    <property type="entry name" value="P5C_reductase"/>
    <property type="match status" value="1"/>
</dbReference>
<dbReference type="UniPathway" id="UPA00098">
    <property type="reaction ID" value="UER00361"/>
</dbReference>
<evidence type="ECO:0000256" key="1">
    <source>
        <dbReference type="ARBA" id="ARBA00005525"/>
    </source>
</evidence>
<evidence type="ECO:0000313" key="9">
    <source>
        <dbReference type="EMBL" id="SEF72334.1"/>
    </source>
</evidence>
<keyword evidence="3 4" id="KW-0560">Oxidoreductase</keyword>
<evidence type="ECO:0000259" key="8">
    <source>
        <dbReference type="Pfam" id="PF14748"/>
    </source>
</evidence>
<comment type="subcellular location">
    <subcellularLocation>
        <location evidence="4">Cytoplasm</location>
    </subcellularLocation>
</comment>
<comment type="pathway">
    <text evidence="4">Amino-acid biosynthesis; L-proline biosynthesis; L-proline from L-glutamate 5-semialdehyde: step 1/1.</text>
</comment>
<dbReference type="InterPro" id="IPR000304">
    <property type="entry name" value="Pyrroline-COOH_reductase"/>
</dbReference>
<comment type="catalytic activity">
    <reaction evidence="4">
        <text>L-proline + NAD(+) = (S)-1-pyrroline-5-carboxylate + NADH + 2 H(+)</text>
        <dbReference type="Rhea" id="RHEA:14105"/>
        <dbReference type="ChEBI" id="CHEBI:15378"/>
        <dbReference type="ChEBI" id="CHEBI:17388"/>
        <dbReference type="ChEBI" id="CHEBI:57540"/>
        <dbReference type="ChEBI" id="CHEBI:57945"/>
        <dbReference type="ChEBI" id="CHEBI:60039"/>
        <dbReference type="EC" id="1.5.1.2"/>
    </reaction>
</comment>
<dbReference type="Gene3D" id="1.10.3730.10">
    <property type="entry name" value="ProC C-terminal domain-like"/>
    <property type="match status" value="1"/>
</dbReference>
<dbReference type="GO" id="GO:0004735">
    <property type="term" value="F:pyrroline-5-carboxylate reductase activity"/>
    <property type="evidence" value="ECO:0007669"/>
    <property type="project" value="UniProtKB-UniRule"/>
</dbReference>
<dbReference type="EMBL" id="FNUX01000007">
    <property type="protein sequence ID" value="SEF72334.1"/>
    <property type="molecule type" value="Genomic_DNA"/>
</dbReference>
<dbReference type="SUPFAM" id="SSF51735">
    <property type="entry name" value="NAD(P)-binding Rossmann-fold domains"/>
    <property type="match status" value="1"/>
</dbReference>
<dbReference type="PANTHER" id="PTHR11645:SF0">
    <property type="entry name" value="PYRROLINE-5-CARBOXYLATE REDUCTASE 3"/>
    <property type="match status" value="1"/>
</dbReference>
<dbReference type="PANTHER" id="PTHR11645">
    <property type="entry name" value="PYRROLINE-5-CARBOXYLATE REDUCTASE"/>
    <property type="match status" value="1"/>
</dbReference>
<evidence type="ECO:0000256" key="3">
    <source>
        <dbReference type="ARBA" id="ARBA00023002"/>
    </source>
</evidence>
<dbReference type="InterPro" id="IPR008927">
    <property type="entry name" value="6-PGluconate_DH-like_C_sf"/>
</dbReference>
<evidence type="ECO:0000259" key="7">
    <source>
        <dbReference type="Pfam" id="PF03807"/>
    </source>
</evidence>
<keyword evidence="4" id="KW-0641">Proline biosynthesis</keyword>
<keyword evidence="4" id="KW-0963">Cytoplasm</keyword>
<reference evidence="9 10" key="1">
    <citation type="submission" date="2016-10" db="EMBL/GenBank/DDBJ databases">
        <authorList>
            <person name="de Groot N.N."/>
        </authorList>
    </citation>
    <scope>NUCLEOTIDE SEQUENCE [LARGE SCALE GENOMIC DNA]</scope>
    <source>
        <strain evidence="9 10">Nm13</strain>
    </source>
</reference>
<dbReference type="FunFam" id="1.10.3730.10:FF:000001">
    <property type="entry name" value="Pyrroline-5-carboxylate reductase"/>
    <property type="match status" value="1"/>
</dbReference>
<name>A0A1H5UBE0_9PROT</name>
<dbReference type="Pfam" id="PF14748">
    <property type="entry name" value="P5CR_dimer"/>
    <property type="match status" value="1"/>
</dbReference>
<accession>A0A1H5UBE0</accession>
<keyword evidence="4" id="KW-0028">Amino-acid biosynthesis</keyword>
<organism evidence="9 10">
    <name type="scientific">Nitrosomonas ureae</name>
    <dbReference type="NCBI Taxonomy" id="44577"/>
    <lineage>
        <taxon>Bacteria</taxon>
        <taxon>Pseudomonadati</taxon>
        <taxon>Pseudomonadota</taxon>
        <taxon>Betaproteobacteria</taxon>
        <taxon>Nitrosomonadales</taxon>
        <taxon>Nitrosomonadaceae</taxon>
        <taxon>Nitrosomonas</taxon>
    </lineage>
</organism>
<dbReference type="NCBIfam" id="TIGR00112">
    <property type="entry name" value="proC"/>
    <property type="match status" value="1"/>
</dbReference>
<evidence type="ECO:0000256" key="4">
    <source>
        <dbReference type="HAMAP-Rule" id="MF_01925"/>
    </source>
</evidence>
<dbReference type="OrthoDB" id="9805754at2"/>
<comment type="similarity">
    <text evidence="1 4">Belongs to the pyrroline-5-carboxylate reductase family.</text>
</comment>
<sequence>MNQSTNYNVMNITFIGGGNMASALISGLLQQGFAAEQLYVVEINVENCEKLKLEFGILATSDLAEGVAKSDVVLLSVKPQQLHELTQDVMPLLQNQLLISIAAGIRASDIMRWLGGYERVVRAMPNTPSLVRSGVTGLYAASSVNELDRKNAESILAAVGSTLWVVEEEMLHAVTAISGSGPAYIFYFIESMQQAAIELGLTPVQARQLSLQTFLGASKLASLSDEDVITLRARVTSKGGITERAIQAMEKSDIKHKIMAAIHVASDRSHEMSDEFGRR</sequence>
<dbReference type="PIRSF" id="PIRSF000193">
    <property type="entry name" value="Pyrrol-5-carb_rd"/>
    <property type="match status" value="1"/>
</dbReference>
<dbReference type="GO" id="GO:0055129">
    <property type="term" value="P:L-proline biosynthetic process"/>
    <property type="evidence" value="ECO:0007669"/>
    <property type="project" value="UniProtKB-UniRule"/>
</dbReference>
<dbReference type="GO" id="GO:0005737">
    <property type="term" value="C:cytoplasm"/>
    <property type="evidence" value="ECO:0007669"/>
    <property type="project" value="UniProtKB-SubCell"/>
</dbReference>
<comment type="catalytic activity">
    <reaction evidence="4">
        <text>L-proline + NADP(+) = (S)-1-pyrroline-5-carboxylate + NADPH + 2 H(+)</text>
        <dbReference type="Rhea" id="RHEA:14109"/>
        <dbReference type="ChEBI" id="CHEBI:15378"/>
        <dbReference type="ChEBI" id="CHEBI:17388"/>
        <dbReference type="ChEBI" id="CHEBI:57783"/>
        <dbReference type="ChEBI" id="CHEBI:58349"/>
        <dbReference type="ChEBI" id="CHEBI:60039"/>
        <dbReference type="EC" id="1.5.1.2"/>
    </reaction>
</comment>
<dbReference type="Proteomes" id="UP000236753">
    <property type="component" value="Unassembled WGS sequence"/>
</dbReference>
<protein>
    <recommendedName>
        <fullName evidence="4 5">Pyrroline-5-carboxylate reductase</fullName>
        <shortName evidence="4">P5C reductase</shortName>
        <shortName evidence="4">P5CR</shortName>
        <ecNumber evidence="4 5">1.5.1.2</ecNumber>
    </recommendedName>
    <alternativeName>
        <fullName evidence="4">PCA reductase</fullName>
    </alternativeName>
</protein>
<dbReference type="EC" id="1.5.1.2" evidence="4 5"/>